<dbReference type="Pfam" id="PF00440">
    <property type="entry name" value="TetR_N"/>
    <property type="match status" value="1"/>
</dbReference>
<dbReference type="InterPro" id="IPR039538">
    <property type="entry name" value="BetI_C"/>
</dbReference>
<comment type="caution">
    <text evidence="7">The sequence shown here is derived from an EMBL/GenBank/DDBJ whole genome shotgun (WGS) entry which is preliminary data.</text>
</comment>
<reference evidence="7 8" key="1">
    <citation type="submission" date="2024-09" db="EMBL/GenBank/DDBJ databases">
        <authorList>
            <person name="Sun Q."/>
            <person name="Mori K."/>
        </authorList>
    </citation>
    <scope>NUCLEOTIDE SEQUENCE [LARGE SCALE GENOMIC DNA]</scope>
    <source>
        <strain evidence="7 8">TBRC 7907</strain>
    </source>
</reference>
<dbReference type="SUPFAM" id="SSF46689">
    <property type="entry name" value="Homeodomain-like"/>
    <property type="match status" value="1"/>
</dbReference>
<gene>
    <name evidence="7" type="ORF">ACFFQA_36330</name>
</gene>
<evidence type="ECO:0000256" key="2">
    <source>
        <dbReference type="ARBA" id="ARBA00023015"/>
    </source>
</evidence>
<dbReference type="InterPro" id="IPR036271">
    <property type="entry name" value="Tet_transcr_reg_TetR-rel_C_sf"/>
</dbReference>
<dbReference type="InterPro" id="IPR023772">
    <property type="entry name" value="DNA-bd_HTH_TetR-type_CS"/>
</dbReference>
<evidence type="ECO:0000313" key="8">
    <source>
        <dbReference type="Proteomes" id="UP001589693"/>
    </source>
</evidence>
<dbReference type="Gene3D" id="1.10.357.10">
    <property type="entry name" value="Tetracycline Repressor, domain 2"/>
    <property type="match status" value="1"/>
</dbReference>
<feature type="DNA-binding region" description="H-T-H motif" evidence="5">
    <location>
        <begin position="33"/>
        <end position="52"/>
    </location>
</feature>
<evidence type="ECO:0000256" key="4">
    <source>
        <dbReference type="ARBA" id="ARBA00023163"/>
    </source>
</evidence>
<sequence length="200" mass="21592">MRTVDPARHEAKRAHILGAAEFCFSRKGFERTTTADICARAGISSGSLFHYFPSKRAVFVAIFEQDGELIAGHVARAAEAEDPVAGLLELVEAQVRPLEDPGAAGLVTEVIAQAGRDEELAVVLARNDAALRGGIAGLLRRAAGLRRIDRGLDPDRTAGWVVALVDAVFTRAATDRDLVLAEELAMLRLILTRFLLVERP</sequence>
<dbReference type="PROSITE" id="PS50977">
    <property type="entry name" value="HTH_TETR_2"/>
    <property type="match status" value="1"/>
</dbReference>
<dbReference type="PRINTS" id="PR00455">
    <property type="entry name" value="HTHTETR"/>
</dbReference>
<dbReference type="Pfam" id="PF13977">
    <property type="entry name" value="TetR_C_6"/>
    <property type="match status" value="1"/>
</dbReference>
<name>A0ABV6ABZ2_9PSEU</name>
<dbReference type="PANTHER" id="PTHR47506">
    <property type="entry name" value="TRANSCRIPTIONAL REGULATORY PROTEIN"/>
    <property type="match status" value="1"/>
</dbReference>
<keyword evidence="2" id="KW-0805">Transcription regulation</keyword>
<protein>
    <submittedName>
        <fullName evidence="7">TetR/AcrR family transcriptional regulator</fullName>
    </submittedName>
</protein>
<keyword evidence="1" id="KW-0678">Repressor</keyword>
<dbReference type="RefSeq" id="WP_377862348.1">
    <property type="nucleotide sequence ID" value="NZ_JBHLZU010000034.1"/>
</dbReference>
<evidence type="ECO:0000259" key="6">
    <source>
        <dbReference type="PROSITE" id="PS50977"/>
    </source>
</evidence>
<keyword evidence="8" id="KW-1185">Reference proteome</keyword>
<evidence type="ECO:0000256" key="3">
    <source>
        <dbReference type="ARBA" id="ARBA00023125"/>
    </source>
</evidence>
<dbReference type="SUPFAM" id="SSF48498">
    <property type="entry name" value="Tetracyclin repressor-like, C-terminal domain"/>
    <property type="match status" value="1"/>
</dbReference>
<organism evidence="7 8">
    <name type="scientific">Allokutzneria oryzae</name>
    <dbReference type="NCBI Taxonomy" id="1378989"/>
    <lineage>
        <taxon>Bacteria</taxon>
        <taxon>Bacillati</taxon>
        <taxon>Actinomycetota</taxon>
        <taxon>Actinomycetes</taxon>
        <taxon>Pseudonocardiales</taxon>
        <taxon>Pseudonocardiaceae</taxon>
        <taxon>Allokutzneria</taxon>
    </lineage>
</organism>
<keyword evidence="3 5" id="KW-0238">DNA-binding</keyword>
<evidence type="ECO:0000313" key="7">
    <source>
        <dbReference type="EMBL" id="MFB9909434.1"/>
    </source>
</evidence>
<evidence type="ECO:0000256" key="5">
    <source>
        <dbReference type="PROSITE-ProRule" id="PRU00335"/>
    </source>
</evidence>
<dbReference type="EMBL" id="JBHLZU010000034">
    <property type="protein sequence ID" value="MFB9909434.1"/>
    <property type="molecule type" value="Genomic_DNA"/>
</dbReference>
<evidence type="ECO:0000256" key="1">
    <source>
        <dbReference type="ARBA" id="ARBA00022491"/>
    </source>
</evidence>
<dbReference type="Proteomes" id="UP001589693">
    <property type="component" value="Unassembled WGS sequence"/>
</dbReference>
<keyword evidence="4" id="KW-0804">Transcription</keyword>
<dbReference type="PANTHER" id="PTHR47506:SF1">
    <property type="entry name" value="HTH-TYPE TRANSCRIPTIONAL REGULATOR YJDC"/>
    <property type="match status" value="1"/>
</dbReference>
<dbReference type="InterPro" id="IPR009057">
    <property type="entry name" value="Homeodomain-like_sf"/>
</dbReference>
<accession>A0ABV6ABZ2</accession>
<feature type="domain" description="HTH tetR-type" evidence="6">
    <location>
        <begin position="10"/>
        <end position="70"/>
    </location>
</feature>
<dbReference type="PROSITE" id="PS01081">
    <property type="entry name" value="HTH_TETR_1"/>
    <property type="match status" value="1"/>
</dbReference>
<proteinExistence type="predicted"/>
<dbReference type="InterPro" id="IPR001647">
    <property type="entry name" value="HTH_TetR"/>
</dbReference>